<accession>V2YXE7</accession>
<feature type="compositionally biased region" description="Polar residues" evidence="1">
    <location>
        <begin position="1"/>
        <end position="16"/>
    </location>
</feature>
<comment type="caution">
    <text evidence="2">The sequence shown here is derived from an EMBL/GenBank/DDBJ whole genome shotgun (WGS) entry which is preliminary data.</text>
</comment>
<organism evidence="2 3">
    <name type="scientific">Moniliophthora roreri (strain MCA 2997)</name>
    <name type="common">Cocoa frosty pod rot fungus</name>
    <name type="synonym">Crinipellis roreri</name>
    <dbReference type="NCBI Taxonomy" id="1381753"/>
    <lineage>
        <taxon>Eukaryota</taxon>
        <taxon>Fungi</taxon>
        <taxon>Dikarya</taxon>
        <taxon>Basidiomycota</taxon>
        <taxon>Agaricomycotina</taxon>
        <taxon>Agaricomycetes</taxon>
        <taxon>Agaricomycetidae</taxon>
        <taxon>Agaricales</taxon>
        <taxon>Marasmiineae</taxon>
        <taxon>Marasmiaceae</taxon>
        <taxon>Moniliophthora</taxon>
    </lineage>
</organism>
<feature type="compositionally biased region" description="Acidic residues" evidence="1">
    <location>
        <begin position="300"/>
        <end position="317"/>
    </location>
</feature>
<dbReference type="EMBL" id="AWSO01000050">
    <property type="protein sequence ID" value="ESK96384.1"/>
    <property type="molecule type" value="Genomic_DNA"/>
</dbReference>
<sequence>MSSSSLANWNGNQSNGVAVPESERARHLAIHSSLKGNLGFAPNSYSSPGYPSSSLDSALGPILLHTPYIFAPNAQTVIPTFTPSETVNAVLQLDPSSDVHDSRAVASLTSSQDQKLVTPSNCIPGPDPYYHGQPLVTTMESSSSQTQTTPAARMITPLSNETLIETPLFTPLPSPSPPNKTRKALMLSHIAVPSFSRSLRSAHLPNPRDSLKRPRTSRAPKISTTHSREHSLAGTMDRAWARNSYASPRESKKRKPSHLAGTNMSLSGADEHEDGDLEKASTHCSQQKPSENDGAIDAIEIGDEDGEYSEVGSDEEIWPIRSQNSTSSTIADSTPSNSDNTDNPLPPNDEIFDYSTQDAEELPISFDDLSRKSLHRVKPDAVSWFNARFTRSGKSRYNPVTDADSHGYTAKIAGRSRCLLAIERRLEDGGDDPITYSVRPSINLKSIEQLSRGSNPTSPMTVVNVRTRRKAKALGKRKAVLIKEQPSLDHLPVSSHTSLAKNTTWFQKRLEPTFSFTPGLSYPQPLLPEHHPNSHDTAPFLSINPSSPLNIAIPEPLVRDQSVLLGMDLSHHGAHEELDLLLDPSYNPFVEGEDPVARHGHGFPDAEMSILSSVASNGTAGLWEVQRKRCF</sequence>
<proteinExistence type="predicted"/>
<reference evidence="2 3" key="1">
    <citation type="journal article" date="2014" name="BMC Genomics">
        <title>Genome and secretome analysis of the hemibiotrophic fungal pathogen, Moniliophthora roreri, which causes frosty pod rot disease of cacao: mechanisms of the biotrophic and necrotrophic phases.</title>
        <authorList>
            <person name="Meinhardt L.W."/>
            <person name="Costa G.G.L."/>
            <person name="Thomazella D.P.T."/>
            <person name="Teixeira P.J.P.L."/>
            <person name="Carazzolle M.F."/>
            <person name="Schuster S.C."/>
            <person name="Carlson J.E."/>
            <person name="Guiltinan M.J."/>
            <person name="Mieczkowski P."/>
            <person name="Farmer A."/>
            <person name="Ramaraj T."/>
            <person name="Crozier J."/>
            <person name="Davis R.E."/>
            <person name="Shao J."/>
            <person name="Melnick R.L."/>
            <person name="Pereira G.A.G."/>
            <person name="Bailey B.A."/>
        </authorList>
    </citation>
    <scope>NUCLEOTIDE SEQUENCE [LARGE SCALE GENOMIC DNA]</scope>
    <source>
        <strain evidence="2 3">MCA 2997</strain>
    </source>
</reference>
<name>V2YXE7_MONRO</name>
<evidence type="ECO:0000313" key="2">
    <source>
        <dbReference type="EMBL" id="ESK96384.1"/>
    </source>
</evidence>
<evidence type="ECO:0000256" key="1">
    <source>
        <dbReference type="SAM" id="MobiDB-lite"/>
    </source>
</evidence>
<feature type="region of interest" description="Disordered" evidence="1">
    <location>
        <begin position="1"/>
        <end position="22"/>
    </location>
</feature>
<feature type="region of interest" description="Disordered" evidence="1">
    <location>
        <begin position="198"/>
        <end position="352"/>
    </location>
</feature>
<dbReference type="HOGENOM" id="CLU_433512_0_0_1"/>
<evidence type="ECO:0000313" key="3">
    <source>
        <dbReference type="Proteomes" id="UP000017559"/>
    </source>
</evidence>
<protein>
    <submittedName>
        <fullName evidence="2">Uncharacterized protein</fullName>
    </submittedName>
</protein>
<dbReference type="AlphaFoldDB" id="V2YXE7"/>
<keyword evidence="3" id="KW-1185">Reference proteome</keyword>
<dbReference type="Proteomes" id="UP000017559">
    <property type="component" value="Unassembled WGS sequence"/>
</dbReference>
<feature type="compositionally biased region" description="Polar residues" evidence="1">
    <location>
        <begin position="321"/>
        <end position="343"/>
    </location>
</feature>
<gene>
    <name evidence="2" type="ORF">Moror_7170</name>
</gene>
<dbReference type="KEGG" id="mrr:Moror_7170"/>